<keyword evidence="2" id="KW-0547">Nucleotide-binding</keyword>
<organism evidence="2 3">
    <name type="scientific">Saprospira grandis (strain Lewin)</name>
    <dbReference type="NCBI Taxonomy" id="984262"/>
    <lineage>
        <taxon>Bacteria</taxon>
        <taxon>Pseudomonadati</taxon>
        <taxon>Bacteroidota</taxon>
        <taxon>Saprospiria</taxon>
        <taxon>Saprospirales</taxon>
        <taxon>Saprospiraceae</taxon>
        <taxon>Saprospira</taxon>
    </lineage>
</organism>
<dbReference type="RefSeq" id="WP_015693364.1">
    <property type="nucleotide sequence ID" value="NC_016940.1"/>
</dbReference>
<dbReference type="HOGENOM" id="CLU_298948_0_0_10"/>
<keyword evidence="2" id="KW-0347">Helicase</keyword>
<evidence type="ECO:0000313" key="3">
    <source>
        <dbReference type="Proteomes" id="UP000007519"/>
    </source>
</evidence>
<dbReference type="Proteomes" id="UP000007519">
    <property type="component" value="Chromosome"/>
</dbReference>
<dbReference type="GO" id="GO:0004386">
    <property type="term" value="F:helicase activity"/>
    <property type="evidence" value="ECO:0007669"/>
    <property type="project" value="UniProtKB-KW"/>
</dbReference>
<sequence length="1004" mass="115675">MLQPKETSSSDQLFLAALAQLNVLPLDERQLDLWLLNALGADLPVRLMAKLLKQKEFEFGLDLRQHKQLESTEKARLAAMQERFSSLANQQQKLQLGFPLLLLEDEGLGQLVQAPIFIWELQLEAAEDGDPRHWMLSYDSDSALQYNELLQNYLISRFKLDWEEILPPKEELKAQTLLDALNQLAEKLGLDAPGLPKLYPCPHPQLSEEERPKNAIYWAGILGQLEQPKQLEQALPLGLKGSPKPIWHSKLAALAVSGPERSLLQALYKGQNVQQLQSTVGLPRLPIAAIAGLLADGGNALVICPLNRIEAYQNQFMEQGVLPGPAWVWKNKEEARAQLFSLLAKEPKKQGGKEQASYQLQLQKYLLQLQKLDQGQEALGQEGLLGEDWSQMLGRYLGYQQEEGKQFLSRILQKEDYIFSPKEYEELLQAIREQEALFAPIRSLAHPLSQLRDELFLENTEEAAEQLLQKELPWKTEEFRQLHLDYSSFLDAYYDELLLHHQQHAMALRKQLDRLQEMMAIYQKVYGDEFGENRAGYSNRLRLMSVFSKRHQQLLAAKQQIAEEYEQLLSLYDSKQYFVFALKEMRQFNSINALYQHIQEFEKRAQHWSQRLPKQMREKVNALELSSILPLDRKSQLQTLEERLMEALEGLNALPFFKKRFSVGADSLPAREQFLRDSFAQLLAIEEELPNFLAYYRWRKHWLLLGKRGRQLLKALIASRPKSWETAFKSWYYYNYLAATYSLALPSAGTDLQDLLEQERSLQPHLREAARKNVALRNEELHQDWKKNNKLPLSQGSRAWQDEPLAALIEHLGWERIHQLSPVIIATPAMLEEFLPERLAHFELVLLESGEQMPAERSRRLLQLGAQQWSVGELPLSSFRGQSAAAYSMQPKALSLPAPSFGQALKTYLSRYIDEERLLVNQKVEGVWANLLVESSRAGEKPLILLLDGWMKQQAPGDYLSAVEAKNRLAQEGYWVLELYSFNFWQNREGELRSLAAAILNWDK</sequence>
<protein>
    <submittedName>
        <fullName evidence="2">Superfamily i DNA and RNA helicase and helicase subunits-like protein</fullName>
    </submittedName>
</protein>
<reference evidence="2 3" key="1">
    <citation type="journal article" date="2012" name="Stand. Genomic Sci.">
        <title>Complete genome sequencing and analysis of Saprospira grandis str. Lewin, a predatory marine bacterium.</title>
        <authorList>
            <person name="Saw J.H."/>
            <person name="Yuryev A."/>
            <person name="Kanbe M."/>
            <person name="Hou S."/>
            <person name="Young A.G."/>
            <person name="Aizawa S."/>
            <person name="Alam M."/>
        </authorList>
    </citation>
    <scope>NUCLEOTIDE SEQUENCE [LARGE SCALE GENOMIC DNA]</scope>
    <source>
        <strain evidence="2 3">Lewin</strain>
    </source>
</reference>
<name>H6KZI8_SAPGL</name>
<dbReference type="STRING" id="984262.SGRA_3036"/>
<dbReference type="OrthoDB" id="1488297at2"/>
<keyword evidence="3" id="KW-1185">Reference proteome</keyword>
<dbReference type="AlphaFoldDB" id="H6KZI8"/>
<proteinExistence type="predicted"/>
<evidence type="ECO:0000313" key="2">
    <source>
        <dbReference type="EMBL" id="AFC25764.1"/>
    </source>
</evidence>
<dbReference type="EMBL" id="CP002831">
    <property type="protein sequence ID" value="AFC25764.1"/>
    <property type="molecule type" value="Genomic_DNA"/>
</dbReference>
<dbReference type="KEGG" id="sgn:SGRA_3036"/>
<dbReference type="eggNOG" id="COG1061">
    <property type="taxonomic scope" value="Bacteria"/>
</dbReference>
<accession>H6KZI8</accession>
<gene>
    <name evidence="2" type="ordered locus">SGRA_3036</name>
</gene>
<keyword evidence="2" id="KW-0378">Hydrolase</keyword>
<feature type="coiled-coil region" evidence="1">
    <location>
        <begin position="498"/>
        <end position="525"/>
    </location>
</feature>
<dbReference type="eggNOG" id="COG1112">
    <property type="taxonomic scope" value="Bacteria"/>
</dbReference>
<keyword evidence="2" id="KW-0067">ATP-binding</keyword>
<keyword evidence="1" id="KW-0175">Coiled coil</keyword>
<evidence type="ECO:0000256" key="1">
    <source>
        <dbReference type="SAM" id="Coils"/>
    </source>
</evidence>